<dbReference type="RefSeq" id="WP_184431749.1">
    <property type="nucleotide sequence ID" value="NZ_JACIGI010000004.1"/>
</dbReference>
<evidence type="ECO:0000313" key="2">
    <source>
        <dbReference type="EMBL" id="MBB4284985.1"/>
    </source>
</evidence>
<keyword evidence="3" id="KW-1185">Reference proteome</keyword>
<proteinExistence type="predicted"/>
<evidence type="ECO:0000313" key="3">
    <source>
        <dbReference type="Proteomes" id="UP000555728"/>
    </source>
</evidence>
<feature type="compositionally biased region" description="Low complexity" evidence="1">
    <location>
        <begin position="14"/>
        <end position="23"/>
    </location>
</feature>
<reference evidence="2 3" key="1">
    <citation type="submission" date="2020-08" db="EMBL/GenBank/DDBJ databases">
        <title>Genome sequencing of Purple Non-Sulfur Bacteria from various extreme environments.</title>
        <authorList>
            <person name="Mayer M."/>
        </authorList>
    </citation>
    <scope>NUCLEOTIDE SEQUENCE [LARGE SCALE GENOMIC DNA]</scope>
    <source>
        <strain evidence="2 3">JA135</strain>
    </source>
</reference>
<protein>
    <submittedName>
        <fullName evidence="2">Uncharacterized protein</fullName>
    </submittedName>
</protein>
<gene>
    <name evidence="2" type="ORF">GGD88_000699</name>
</gene>
<comment type="caution">
    <text evidence="2">The sequence shown here is derived from an EMBL/GenBank/DDBJ whole genome shotgun (WGS) entry which is preliminary data.</text>
</comment>
<organism evidence="2 3">
    <name type="scientific">Roseospira goensis</name>
    <dbReference type="NCBI Taxonomy" id="391922"/>
    <lineage>
        <taxon>Bacteria</taxon>
        <taxon>Pseudomonadati</taxon>
        <taxon>Pseudomonadota</taxon>
        <taxon>Alphaproteobacteria</taxon>
        <taxon>Rhodospirillales</taxon>
        <taxon>Rhodospirillaceae</taxon>
        <taxon>Roseospira</taxon>
    </lineage>
</organism>
<name>A0A7W6WJG5_9PROT</name>
<dbReference type="AlphaFoldDB" id="A0A7W6WJG5"/>
<feature type="region of interest" description="Disordered" evidence="1">
    <location>
        <begin position="1"/>
        <end position="34"/>
    </location>
</feature>
<dbReference type="EMBL" id="JACIGI010000004">
    <property type="protein sequence ID" value="MBB4284985.1"/>
    <property type="molecule type" value="Genomic_DNA"/>
</dbReference>
<accession>A0A7W6WJG5</accession>
<dbReference type="Proteomes" id="UP000555728">
    <property type="component" value="Unassembled WGS sequence"/>
</dbReference>
<evidence type="ECO:0000256" key="1">
    <source>
        <dbReference type="SAM" id="MobiDB-lite"/>
    </source>
</evidence>
<sequence length="468" mass="53019">MRRDATPRLPASPPWSRAPASDPSGGGERRSNPDVRAALQAVYERLLRSLRKAGRDDVLAPLSGLERVDDVLRACPEQVPTLLDLAWQLRDTPDFRPFFLDRAGDAPVAHRGQPIAPCDLTFDQVARALLWGAARLAFDRLERQWTDRRLHQERARRQRRRQEETRGALHARLMAPLKTMLDGGEADPDPEAIRARYPGRDLYPVLKPHLQESWQFAHLDLYARIGTPQARALGHLLGRFRSRPALERVVALSVDDIGLMRTVCRGFAEVWLNLKLEPGPRWQFSAKDLDARTEAEERIAMVESMTFDTLMVEHPRAVAMIRALGLDARGVVRQLTPIFGDEIWDLMAQPEALENARRMPDHLLPVLGRISRRVPPDISAILGHIRDRALAQDLLTFARQSFSDEELAFHLSDPARKPIWNALPAKFNNAYTYQRDALAGHGPRNSEDLRMVCAAIFQSLRLGHPETF</sequence>